<organism evidence="3 4">
    <name type="scientific">Hansschlegelia plantiphila</name>
    <dbReference type="NCBI Taxonomy" id="374655"/>
    <lineage>
        <taxon>Bacteria</taxon>
        <taxon>Pseudomonadati</taxon>
        <taxon>Pseudomonadota</taxon>
        <taxon>Alphaproteobacteria</taxon>
        <taxon>Hyphomicrobiales</taxon>
        <taxon>Methylopilaceae</taxon>
        <taxon>Hansschlegelia</taxon>
    </lineage>
</organism>
<keyword evidence="4" id="KW-1185">Reference proteome</keyword>
<name>A0A9W6J2H6_9HYPH</name>
<evidence type="ECO:0000256" key="1">
    <source>
        <dbReference type="SAM" id="MobiDB-lite"/>
    </source>
</evidence>
<evidence type="ECO:0000313" key="3">
    <source>
        <dbReference type="EMBL" id="GLK69645.1"/>
    </source>
</evidence>
<keyword evidence="2" id="KW-0732">Signal</keyword>
<reference evidence="3" key="1">
    <citation type="journal article" date="2014" name="Int. J. Syst. Evol. Microbiol.">
        <title>Complete genome sequence of Corynebacterium casei LMG S-19264T (=DSM 44701T), isolated from a smear-ripened cheese.</title>
        <authorList>
            <consortium name="US DOE Joint Genome Institute (JGI-PGF)"/>
            <person name="Walter F."/>
            <person name="Albersmeier A."/>
            <person name="Kalinowski J."/>
            <person name="Ruckert C."/>
        </authorList>
    </citation>
    <scope>NUCLEOTIDE SEQUENCE</scope>
    <source>
        <strain evidence="3">VKM B-2347</strain>
    </source>
</reference>
<feature type="compositionally biased region" description="Polar residues" evidence="1">
    <location>
        <begin position="53"/>
        <end position="69"/>
    </location>
</feature>
<feature type="compositionally biased region" description="Polar residues" evidence="1">
    <location>
        <begin position="19"/>
        <end position="37"/>
    </location>
</feature>
<dbReference type="AlphaFoldDB" id="A0A9W6J2H6"/>
<feature type="region of interest" description="Disordered" evidence="1">
    <location>
        <begin position="19"/>
        <end position="99"/>
    </location>
</feature>
<dbReference type="EMBL" id="BSFI01000023">
    <property type="protein sequence ID" value="GLK69645.1"/>
    <property type="molecule type" value="Genomic_DNA"/>
</dbReference>
<sequence>MRILSAIVIAAVMGGSALAQTTPSTSDAPAASGQNPQADPKHSSPGATGAMENKSSGVATSPQEVQEQSKGAGEAGKGTTSPGTVGAAPGSDSEQPKQK</sequence>
<protein>
    <recommendedName>
        <fullName evidence="5">Proteophosphoglycan ppg4</fullName>
    </recommendedName>
</protein>
<feature type="chain" id="PRO_5040772900" description="Proteophosphoglycan ppg4" evidence="2">
    <location>
        <begin position="20"/>
        <end position="99"/>
    </location>
</feature>
<dbReference type="RefSeq" id="WP_271169870.1">
    <property type="nucleotide sequence ID" value="NZ_BSFI01000023.1"/>
</dbReference>
<comment type="caution">
    <text evidence="3">The sequence shown here is derived from an EMBL/GenBank/DDBJ whole genome shotgun (WGS) entry which is preliminary data.</text>
</comment>
<accession>A0A9W6J2H6</accession>
<evidence type="ECO:0000256" key="2">
    <source>
        <dbReference type="SAM" id="SignalP"/>
    </source>
</evidence>
<gene>
    <name evidence="3" type="ORF">GCM10008179_32830</name>
</gene>
<reference evidence="3" key="2">
    <citation type="submission" date="2023-01" db="EMBL/GenBank/DDBJ databases">
        <authorList>
            <person name="Sun Q."/>
            <person name="Evtushenko L."/>
        </authorList>
    </citation>
    <scope>NUCLEOTIDE SEQUENCE</scope>
    <source>
        <strain evidence="3">VKM B-2347</strain>
    </source>
</reference>
<dbReference type="Proteomes" id="UP001143372">
    <property type="component" value="Unassembled WGS sequence"/>
</dbReference>
<feature type="signal peptide" evidence="2">
    <location>
        <begin position="1"/>
        <end position="19"/>
    </location>
</feature>
<evidence type="ECO:0008006" key="5">
    <source>
        <dbReference type="Google" id="ProtNLM"/>
    </source>
</evidence>
<evidence type="ECO:0000313" key="4">
    <source>
        <dbReference type="Proteomes" id="UP001143372"/>
    </source>
</evidence>
<proteinExistence type="predicted"/>